<dbReference type="PANTHER" id="PTHR44329">
    <property type="entry name" value="SERINE/THREONINE-PROTEIN KINASE TNNI3K-RELATED"/>
    <property type="match status" value="1"/>
</dbReference>
<dbReference type="InterPro" id="IPR001245">
    <property type="entry name" value="Ser-Thr/Tyr_kinase_cat_dom"/>
</dbReference>
<sequence>MIKDFVVNLEDFQIDKYIDEGNCSSVFLVRLKETSKLYAAKVYKIEYEDNADQKMLADEISAHIKAKHPAILPLYGFSEKNFENNNYPTIITKYMPNGSLKDYFKKSDVVSSSKNYIILLGIAEGMKYLHSCKIIHLDLKPGNVLLDENFYPYISDFGLSKISEYSLSKNFFESFAGTPSYMAPEIISDIPYTYKVDVYSFSIIAYEIITGKNPYPDAQNVFKLLIDVEKGKRPNINSIKDDYIKSLLSKWWSPDPEERPTFDIIIEEIKKESFKKFMNAKKEDVEKYMRFLNGVEEPKKTDKSPRTSQSPQSLIMKAESGDAQAQFSLGCCYSLGEGVIQDKKKAFEYYMMAAEQGHIKAQYLVASSYSYGKGIEQDKKKAFEFYLKAAEQGCDKGSQILLVSMKYNL</sequence>
<dbReference type="PANTHER" id="PTHR44329:SF214">
    <property type="entry name" value="PROTEIN KINASE DOMAIN-CONTAINING PROTEIN"/>
    <property type="match status" value="1"/>
</dbReference>
<dbReference type="Gene3D" id="1.10.510.10">
    <property type="entry name" value="Transferase(Phosphotransferase) domain 1"/>
    <property type="match status" value="1"/>
</dbReference>
<dbReference type="InterPro" id="IPR000719">
    <property type="entry name" value="Prot_kinase_dom"/>
</dbReference>
<protein>
    <recommendedName>
        <fullName evidence="1">Protein kinase domain-containing protein</fullName>
    </recommendedName>
</protein>
<comment type="caution">
    <text evidence="2">The sequence shown here is derived from an EMBL/GenBank/DDBJ whole genome shotgun (WGS) entry which is preliminary data.</text>
</comment>
<evidence type="ECO:0000313" key="2">
    <source>
        <dbReference type="EMBL" id="KAK8844370.1"/>
    </source>
</evidence>
<accession>A0ABR2HE89</accession>
<name>A0ABR2HE89_9EUKA</name>
<gene>
    <name evidence="2" type="ORF">M9Y10_024227</name>
</gene>
<dbReference type="PRINTS" id="PR00109">
    <property type="entry name" value="TYRKINASE"/>
</dbReference>
<evidence type="ECO:0000259" key="1">
    <source>
        <dbReference type="PROSITE" id="PS50011"/>
    </source>
</evidence>
<dbReference type="SMART" id="SM00220">
    <property type="entry name" value="S_TKc"/>
    <property type="match status" value="1"/>
</dbReference>
<dbReference type="Pfam" id="PF00069">
    <property type="entry name" value="Pkinase"/>
    <property type="match status" value="1"/>
</dbReference>
<dbReference type="SMART" id="SM00671">
    <property type="entry name" value="SEL1"/>
    <property type="match status" value="2"/>
</dbReference>
<feature type="domain" description="Protein kinase" evidence="1">
    <location>
        <begin position="12"/>
        <end position="278"/>
    </location>
</feature>
<dbReference type="Proteomes" id="UP001470230">
    <property type="component" value="Unassembled WGS sequence"/>
</dbReference>
<dbReference type="EMBL" id="JAPFFF010000032">
    <property type="protein sequence ID" value="KAK8844370.1"/>
    <property type="molecule type" value="Genomic_DNA"/>
</dbReference>
<dbReference type="InterPro" id="IPR011009">
    <property type="entry name" value="Kinase-like_dom_sf"/>
</dbReference>
<dbReference type="PROSITE" id="PS50011">
    <property type="entry name" value="PROTEIN_KINASE_DOM"/>
    <property type="match status" value="1"/>
</dbReference>
<keyword evidence="3" id="KW-1185">Reference proteome</keyword>
<dbReference type="InterPro" id="IPR011990">
    <property type="entry name" value="TPR-like_helical_dom_sf"/>
</dbReference>
<dbReference type="InterPro" id="IPR051681">
    <property type="entry name" value="Ser/Thr_Kinases-Pseudokinases"/>
</dbReference>
<dbReference type="PROSITE" id="PS00108">
    <property type="entry name" value="PROTEIN_KINASE_ST"/>
    <property type="match status" value="1"/>
</dbReference>
<dbReference type="Pfam" id="PF08238">
    <property type="entry name" value="Sel1"/>
    <property type="match status" value="2"/>
</dbReference>
<evidence type="ECO:0000313" key="3">
    <source>
        <dbReference type="Proteomes" id="UP001470230"/>
    </source>
</evidence>
<reference evidence="2 3" key="1">
    <citation type="submission" date="2024-04" db="EMBL/GenBank/DDBJ databases">
        <title>Tritrichomonas musculus Genome.</title>
        <authorList>
            <person name="Alves-Ferreira E."/>
            <person name="Grigg M."/>
            <person name="Lorenzi H."/>
            <person name="Galac M."/>
        </authorList>
    </citation>
    <scope>NUCLEOTIDE SEQUENCE [LARGE SCALE GENOMIC DNA]</scope>
    <source>
        <strain evidence="2 3">EAF2021</strain>
    </source>
</reference>
<dbReference type="Gene3D" id="1.25.40.10">
    <property type="entry name" value="Tetratricopeptide repeat domain"/>
    <property type="match status" value="1"/>
</dbReference>
<proteinExistence type="predicted"/>
<dbReference type="InterPro" id="IPR006597">
    <property type="entry name" value="Sel1-like"/>
</dbReference>
<dbReference type="SUPFAM" id="SSF56112">
    <property type="entry name" value="Protein kinase-like (PK-like)"/>
    <property type="match status" value="1"/>
</dbReference>
<dbReference type="InterPro" id="IPR008271">
    <property type="entry name" value="Ser/Thr_kinase_AS"/>
</dbReference>
<organism evidence="2 3">
    <name type="scientific">Tritrichomonas musculus</name>
    <dbReference type="NCBI Taxonomy" id="1915356"/>
    <lineage>
        <taxon>Eukaryota</taxon>
        <taxon>Metamonada</taxon>
        <taxon>Parabasalia</taxon>
        <taxon>Tritrichomonadida</taxon>
        <taxon>Tritrichomonadidae</taxon>
        <taxon>Tritrichomonas</taxon>
    </lineage>
</organism>
<dbReference type="SUPFAM" id="SSF81901">
    <property type="entry name" value="HCP-like"/>
    <property type="match status" value="1"/>
</dbReference>